<keyword evidence="2" id="KW-1185">Reference proteome</keyword>
<evidence type="ECO:0000313" key="1">
    <source>
        <dbReference type="EMBL" id="MCP1102648.1"/>
    </source>
</evidence>
<accession>A0ABT1EA26</accession>
<name>A0ABT1EA26_9FIRM</name>
<comment type="caution">
    <text evidence="1">The sequence shown here is derived from an EMBL/GenBank/DDBJ whole genome shotgun (WGS) entry which is preliminary data.</text>
</comment>
<reference evidence="1 2" key="1">
    <citation type="journal article" date="2022" name="Genome Biol. Evol.">
        <title>Host diet, physiology and behaviors set the stage for Lachnospiraceae cladogenesis.</title>
        <authorList>
            <person name="Vera-Ponce De Leon A."/>
            <person name="Schneider M."/>
            <person name="Jahnes B.C."/>
            <person name="Sadowski V."/>
            <person name="Camuy-Velez L.A."/>
            <person name="Duan J."/>
            <person name="Sabree Z.L."/>
        </authorList>
    </citation>
    <scope>NUCLEOTIDE SEQUENCE [LARGE SCALE GENOMIC DNA]</scope>
    <source>
        <strain evidence="1 2">PAL113</strain>
    </source>
</reference>
<dbReference type="RefSeq" id="WP_262066433.1">
    <property type="nucleotide sequence ID" value="NZ_JAMXOD010000012.1"/>
</dbReference>
<dbReference type="Proteomes" id="UP001523566">
    <property type="component" value="Unassembled WGS sequence"/>
</dbReference>
<organism evidence="1 2">
    <name type="scientific">Aequitasia blattaphilus</name>
    <dbReference type="NCBI Taxonomy" id="2949332"/>
    <lineage>
        <taxon>Bacteria</taxon>
        <taxon>Bacillati</taxon>
        <taxon>Bacillota</taxon>
        <taxon>Clostridia</taxon>
        <taxon>Lachnospirales</taxon>
        <taxon>Lachnospiraceae</taxon>
        <taxon>Aequitasia</taxon>
    </lineage>
</organism>
<dbReference type="EMBL" id="JAMZFW010000012">
    <property type="protein sequence ID" value="MCP1102648.1"/>
    <property type="molecule type" value="Genomic_DNA"/>
</dbReference>
<sequence>MELTNELLKVETDETLTFGDYTLDKKSKVENFQFKGDVYKVKTFSEITKLEKNGMMVYESVPGTRVEHFQANDQVVSFQVQGDKDIQFTLELEANSEYVVYLDQANIGDMNTNVSGKLVVSTELEPGQKIMVEVVKK</sequence>
<proteinExistence type="predicted"/>
<evidence type="ECO:0000313" key="2">
    <source>
        <dbReference type="Proteomes" id="UP001523566"/>
    </source>
</evidence>
<gene>
    <name evidence="1" type="ORF">NK125_09495</name>
</gene>
<protein>
    <submittedName>
        <fullName evidence="1">Endosialidase</fullName>
    </submittedName>
</protein>